<dbReference type="PANTHER" id="PTHR10537">
    <property type="entry name" value="DNA PRIMASE LARGE SUBUNIT"/>
    <property type="match status" value="1"/>
</dbReference>
<evidence type="ECO:0000256" key="1">
    <source>
        <dbReference type="ARBA" id="ARBA00001966"/>
    </source>
</evidence>
<sequence>MISGTNINLISTDIINHKTSNKNILIDYEHNMASKCIFPECNYILSTYNDSIIINLDIKSLSINKFEEYIMDRLSILHFIDNKCNNDDNKSLLESNNKNIIDLYLSEKGFKLPDINKIINKENSQINNIKYYEIIEEIFIKDVISHFFLKLVYLNNRDKQDWFIKQEIRLMIFKLSNIINSNVFTKSYNINKKIEIINKLMISNFGDNYPFLYYDNILNNKEYEDIWYKAISIIPNGNNIKRLLKVPFWPDGYNFIKYRRYFIKDGICYIPENELENLFISRFRRNLINTINLLKNDEYILNKYIYSDLRISGFLRNIGNSYLGSDYNYNEDINDLNNIIGNKLDISNINKLSIISFPLCMRRLFEYLKQDHHLKHWGRLQLWLFLKGCGMNLDEQIKLWRSLWIDHTSFDKEIKYNIRHAYGQEGKRSNYLPYPCNKIINGLPLPGNGQNHGCPFKTFDTTLLKKLLQNYYGNLIDPNQIQNITNLSKIGHYQLACLDLFKTLHPDSNAQGIGNHPNSYFKQSMIYWNKKN</sequence>
<evidence type="ECO:0000256" key="7">
    <source>
        <dbReference type="ARBA" id="ARBA00023004"/>
    </source>
</evidence>
<dbReference type="PANTHER" id="PTHR10537:SF3">
    <property type="entry name" value="DNA PRIMASE LARGE SUBUNIT"/>
    <property type="match status" value="1"/>
</dbReference>
<dbReference type="GO" id="GO:0046872">
    <property type="term" value="F:metal ion binding"/>
    <property type="evidence" value="ECO:0007669"/>
    <property type="project" value="UniProtKB-KW"/>
</dbReference>
<dbReference type="InterPro" id="IPR058560">
    <property type="entry name" value="DNA_primase_C"/>
</dbReference>
<accession>A0A1J4MW03</accession>
<dbReference type="OrthoDB" id="421393at2759"/>
<dbReference type="Pfam" id="PF26466">
    <property type="entry name" value="DNA_primase_lrg_N"/>
    <property type="match status" value="1"/>
</dbReference>
<keyword evidence="12" id="KW-1185">Reference proteome</keyword>
<dbReference type="GO" id="GO:0006269">
    <property type="term" value="P:DNA replication, synthesis of primer"/>
    <property type="evidence" value="ECO:0007669"/>
    <property type="project" value="UniProtKB-KW"/>
</dbReference>
<evidence type="ECO:0000256" key="9">
    <source>
        <dbReference type="ARBA" id="ARBA00023125"/>
    </source>
</evidence>
<keyword evidence="6" id="KW-0479">Metal-binding</keyword>
<dbReference type="VEuPathDB" id="CryptoDB:cand_022120"/>
<evidence type="ECO:0000256" key="6">
    <source>
        <dbReference type="ARBA" id="ARBA00022723"/>
    </source>
</evidence>
<evidence type="ECO:0000313" key="12">
    <source>
        <dbReference type="Proteomes" id="UP000186804"/>
    </source>
</evidence>
<keyword evidence="4" id="KW-0639">Primosome</keyword>
<proteinExistence type="inferred from homology"/>
<dbReference type="RefSeq" id="XP_067068931.1">
    <property type="nucleotide sequence ID" value="XM_067212442.1"/>
</dbReference>
<evidence type="ECO:0000256" key="5">
    <source>
        <dbReference type="ARBA" id="ARBA00022705"/>
    </source>
</evidence>
<dbReference type="GO" id="GO:0006270">
    <property type="term" value="P:DNA replication initiation"/>
    <property type="evidence" value="ECO:0007669"/>
    <property type="project" value="TreeGrafter"/>
</dbReference>
<dbReference type="InterPro" id="IPR007238">
    <property type="entry name" value="DNA_primase_lsu_euk/arc"/>
</dbReference>
<reference evidence="11 12" key="1">
    <citation type="submission" date="2016-10" db="EMBL/GenBank/DDBJ databases">
        <title>Reductive evolution of mitochondrial metabolism and differential evolution of invasion-related proteins in Cryptosporidium.</title>
        <authorList>
            <person name="Liu S."/>
            <person name="Roellig D.M."/>
            <person name="Guo Y."/>
            <person name="Li N."/>
            <person name="Frace M.A."/>
            <person name="Tang K."/>
            <person name="Zhang L."/>
            <person name="Feng Y."/>
            <person name="Xiao L."/>
        </authorList>
    </citation>
    <scope>NUCLEOTIDE SEQUENCE [LARGE SCALE GENOMIC DNA]</scope>
    <source>
        <strain evidence="11">30847</strain>
    </source>
</reference>
<comment type="cofactor">
    <cofactor evidence="1">
        <name>[4Fe-4S] cluster</name>
        <dbReference type="ChEBI" id="CHEBI:49883"/>
    </cofactor>
</comment>
<dbReference type="GO" id="GO:0003677">
    <property type="term" value="F:DNA binding"/>
    <property type="evidence" value="ECO:0007669"/>
    <property type="project" value="UniProtKB-KW"/>
</dbReference>
<dbReference type="GO" id="GO:0051539">
    <property type="term" value="F:4 iron, 4 sulfur cluster binding"/>
    <property type="evidence" value="ECO:0007669"/>
    <property type="project" value="UniProtKB-KW"/>
</dbReference>
<gene>
    <name evidence="11" type="ORF">cand_022120</name>
</gene>
<evidence type="ECO:0000256" key="2">
    <source>
        <dbReference type="ARBA" id="ARBA00010564"/>
    </source>
</evidence>
<evidence type="ECO:0000256" key="3">
    <source>
        <dbReference type="ARBA" id="ARBA00022485"/>
    </source>
</evidence>
<keyword evidence="9" id="KW-0238">DNA-binding</keyword>
<organism evidence="11 12">
    <name type="scientific">Cryptosporidium andersoni</name>
    <dbReference type="NCBI Taxonomy" id="117008"/>
    <lineage>
        <taxon>Eukaryota</taxon>
        <taxon>Sar</taxon>
        <taxon>Alveolata</taxon>
        <taxon>Apicomplexa</taxon>
        <taxon>Conoidasida</taxon>
        <taxon>Coccidia</taxon>
        <taxon>Eucoccidiorida</taxon>
        <taxon>Eimeriorina</taxon>
        <taxon>Cryptosporidiidae</taxon>
        <taxon>Cryptosporidium</taxon>
    </lineage>
</organism>
<dbReference type="Proteomes" id="UP000186804">
    <property type="component" value="Unassembled WGS sequence"/>
</dbReference>
<protein>
    <submittedName>
        <fullName evidence="11">DNA large subunit family protein</fullName>
    </submittedName>
</protein>
<dbReference type="Gene3D" id="1.20.930.80">
    <property type="match status" value="1"/>
</dbReference>
<evidence type="ECO:0000313" key="11">
    <source>
        <dbReference type="EMBL" id="OII77085.1"/>
    </source>
</evidence>
<dbReference type="AlphaFoldDB" id="A0A1J4MW03"/>
<keyword evidence="5" id="KW-0235">DNA replication</keyword>
<name>A0A1J4MW03_9CRYT</name>
<dbReference type="GeneID" id="92366396"/>
<dbReference type="GO" id="GO:0005658">
    <property type="term" value="C:alpha DNA polymerase:primase complex"/>
    <property type="evidence" value="ECO:0007669"/>
    <property type="project" value="TreeGrafter"/>
</dbReference>
<keyword evidence="7" id="KW-0408">Iron</keyword>
<comment type="caution">
    <text evidence="11">The sequence shown here is derived from an EMBL/GenBank/DDBJ whole genome shotgun (WGS) entry which is preliminary data.</text>
</comment>
<dbReference type="EMBL" id="LRBS01000046">
    <property type="protein sequence ID" value="OII77085.1"/>
    <property type="molecule type" value="Genomic_DNA"/>
</dbReference>
<feature type="domain" description="DNA primase large subunit C-terminal" evidence="10">
    <location>
        <begin position="355"/>
        <end position="521"/>
    </location>
</feature>
<evidence type="ECO:0000256" key="4">
    <source>
        <dbReference type="ARBA" id="ARBA00022515"/>
    </source>
</evidence>
<dbReference type="Pfam" id="PF04104">
    <property type="entry name" value="DNA_primase_lrg"/>
    <property type="match status" value="1"/>
</dbReference>
<comment type="similarity">
    <text evidence="2">Belongs to the eukaryotic-type primase large subunit family.</text>
</comment>
<keyword evidence="8" id="KW-0411">Iron-sulfur</keyword>
<dbReference type="CDD" id="cd07322">
    <property type="entry name" value="PriL_PriS_Eukaryotic"/>
    <property type="match status" value="1"/>
</dbReference>
<evidence type="ECO:0000256" key="8">
    <source>
        <dbReference type="ARBA" id="ARBA00023014"/>
    </source>
</evidence>
<evidence type="ECO:0000259" key="10">
    <source>
        <dbReference type="Pfam" id="PF04104"/>
    </source>
</evidence>
<dbReference type="InterPro" id="IPR016558">
    <property type="entry name" value="DNA_primase_lsu_euk"/>
</dbReference>
<keyword evidence="3" id="KW-0004">4Fe-4S</keyword>